<feature type="chain" id="PRO_5046210766" evidence="1">
    <location>
        <begin position="32"/>
        <end position="367"/>
    </location>
</feature>
<feature type="signal peptide" evidence="1">
    <location>
        <begin position="1"/>
        <end position="31"/>
    </location>
</feature>
<keyword evidence="3" id="KW-1185">Reference proteome</keyword>
<organism evidence="2 3">
    <name type="scientific">Streptomyces durmitorensis</name>
    <dbReference type="NCBI Taxonomy" id="319947"/>
    <lineage>
        <taxon>Bacteria</taxon>
        <taxon>Bacillati</taxon>
        <taxon>Actinomycetota</taxon>
        <taxon>Actinomycetes</taxon>
        <taxon>Kitasatosporales</taxon>
        <taxon>Streptomycetaceae</taxon>
        <taxon>Streptomyces</taxon>
    </lineage>
</organism>
<proteinExistence type="predicted"/>
<reference evidence="2 3" key="1">
    <citation type="submission" date="2022-05" db="EMBL/GenBank/DDBJ databases">
        <authorList>
            <person name="Zhou X."/>
            <person name="Li K."/>
            <person name="Man Y."/>
        </authorList>
    </citation>
    <scope>NUCLEOTIDE SEQUENCE [LARGE SCALE GENOMIC DNA]</scope>
    <source>
        <strain evidence="2 3">MS405</strain>
    </source>
</reference>
<evidence type="ECO:0000256" key="1">
    <source>
        <dbReference type="SAM" id="SignalP"/>
    </source>
</evidence>
<gene>
    <name evidence="2" type="ORF">M4V62_16380</name>
</gene>
<name>A0ABY4PU07_9ACTN</name>
<accession>A0ABY4PU07</accession>
<evidence type="ECO:0000313" key="3">
    <source>
        <dbReference type="Proteomes" id="UP000829992"/>
    </source>
</evidence>
<sequence length="367" mass="38795">MRNSLGPLLRRVTLCAFSLAVVATPGGPAVAAAPAPPAAEASSIKFAQRYHALQHGGITRAANTAITCRKPMAVRAVSCPSARGGKTAANNDFDMFYVDVDKDPNTYNSSRGEVRIPRGSRVSYARLYWGGNLRVGEQKPPKDNGKALIAEPGGSYQDVKADTLVGHRTANGADAFQASADVTNLVRASGAGMYTVAQVNVAMGHSKAGAWGGWTLVVAYENEAAPLRHLTVWDGFDSFDARGRSQAVRLGGMQVPARAKGSVGMVTYNGDRGTRGDTLTVSTGRSRPVRLSDAANPARDVMNSTISEPGRQSARTPAYANTLGYDSDIFRLDGGLKADRKGLLIRLASQRESAWAGVLFAAVDAKR</sequence>
<protein>
    <submittedName>
        <fullName evidence="2">DUF3344 domain-containing protein</fullName>
    </submittedName>
</protein>
<dbReference type="Proteomes" id="UP000829992">
    <property type="component" value="Chromosome"/>
</dbReference>
<evidence type="ECO:0000313" key="2">
    <source>
        <dbReference type="EMBL" id="UQT56547.1"/>
    </source>
</evidence>
<dbReference type="RefSeq" id="WP_249588004.1">
    <property type="nucleotide sequence ID" value="NZ_BAAAQL010000010.1"/>
</dbReference>
<dbReference type="EMBL" id="CP097289">
    <property type="protein sequence ID" value="UQT56547.1"/>
    <property type="molecule type" value="Genomic_DNA"/>
</dbReference>
<keyword evidence="1" id="KW-0732">Signal</keyword>